<evidence type="ECO:0000313" key="3">
    <source>
        <dbReference type="Proteomes" id="UP000031473"/>
    </source>
</evidence>
<dbReference type="RefSeq" id="WP_039355160.1">
    <property type="nucleotide sequence ID" value="NZ_FOLA01000027.1"/>
</dbReference>
<gene>
    <name evidence="2" type="ORF">OA86_15095</name>
</gene>
<keyword evidence="1" id="KW-0472">Membrane</keyword>
<feature type="transmembrane region" description="Helical" evidence="1">
    <location>
        <begin position="12"/>
        <end position="31"/>
    </location>
</feature>
<name>A0A0C1CFB9_9FLAO</name>
<dbReference type="AlphaFoldDB" id="A0A0C1CFB9"/>
<evidence type="ECO:0000313" key="2">
    <source>
        <dbReference type="EMBL" id="KIA82311.1"/>
    </source>
</evidence>
<comment type="caution">
    <text evidence="2">The sequence shown here is derived from an EMBL/GenBank/DDBJ whole genome shotgun (WGS) entry which is preliminary data.</text>
</comment>
<keyword evidence="3" id="KW-1185">Reference proteome</keyword>
<feature type="transmembrane region" description="Helical" evidence="1">
    <location>
        <begin position="51"/>
        <end position="69"/>
    </location>
</feature>
<keyword evidence="1" id="KW-0812">Transmembrane</keyword>
<keyword evidence="1" id="KW-1133">Transmembrane helix</keyword>
<dbReference type="STRING" id="266749.SAMN05421876_1275"/>
<sequence length="173" mass="19879">MTKVYSKYKIIGGFGLLLGLNILIGFGTFKLLISSKISYDKVDLINDKNALFAYSVIIGLNLLFLLLLATQSKFVIADNSGITFINPLIPILRNSKQWTDFDYYILVEEHSRYETHEAVWLIKDEKIKGRFSSFYYANYTDLKKQIKTKGLGKKNYGQFVQLFALLGLKRIKN</sequence>
<dbReference type="EMBL" id="JSYL01000029">
    <property type="protein sequence ID" value="KIA82311.1"/>
    <property type="molecule type" value="Genomic_DNA"/>
</dbReference>
<evidence type="ECO:0000256" key="1">
    <source>
        <dbReference type="SAM" id="Phobius"/>
    </source>
</evidence>
<protein>
    <submittedName>
        <fullName evidence="2">Uncharacterized protein</fullName>
    </submittedName>
</protein>
<proteinExistence type="predicted"/>
<dbReference type="OrthoDB" id="1494190at2"/>
<organism evidence="2 3">
    <name type="scientific">Kaistella jeonii</name>
    <dbReference type="NCBI Taxonomy" id="266749"/>
    <lineage>
        <taxon>Bacteria</taxon>
        <taxon>Pseudomonadati</taxon>
        <taxon>Bacteroidota</taxon>
        <taxon>Flavobacteriia</taxon>
        <taxon>Flavobacteriales</taxon>
        <taxon>Weeksellaceae</taxon>
        <taxon>Chryseobacterium group</taxon>
        <taxon>Kaistella</taxon>
    </lineage>
</organism>
<accession>A0A0C1CFB9</accession>
<dbReference type="Proteomes" id="UP000031473">
    <property type="component" value="Unassembled WGS sequence"/>
</dbReference>
<reference evidence="2 3" key="1">
    <citation type="submission" date="2014-10" db="EMBL/GenBank/DDBJ databases">
        <title>Kaistella jeonii genome.</title>
        <authorList>
            <person name="Clayton J.T."/>
            <person name="Newman J.D."/>
        </authorList>
    </citation>
    <scope>NUCLEOTIDE SEQUENCE [LARGE SCALE GENOMIC DNA]</scope>
    <source>
        <strain evidence="2 3">DSM 17048</strain>
    </source>
</reference>